<protein>
    <submittedName>
        <fullName evidence="2">Uncharacterized protein</fullName>
    </submittedName>
</protein>
<reference evidence="3" key="1">
    <citation type="submission" date="2015-11" db="EMBL/GenBank/DDBJ databases">
        <authorList>
            <person name="Varghese N."/>
        </authorList>
    </citation>
    <scope>NUCLEOTIDE SEQUENCE [LARGE SCALE GENOMIC DNA]</scope>
    <source>
        <strain evidence="3">DSM 45899</strain>
    </source>
</reference>
<sequence>MERSRLLLGWLAARRAVDHCLSDLLAAGPAGERRVRESLAKVDDLETRAQVAFDRYRSAAESAETAMPGTEPPQIWLAGAAPAAGADGAEDGQNSRNSETGRGPRSTVDRIGPVERGGPVDRGIGAAQSSAAQTAQSGATQNGEARAFDAETRNVMPLPMHSRSMTPAGREQPGADPAADRWAPRERPRLNVVREGDLARSSSNTKSNQRHR</sequence>
<proteinExistence type="predicted"/>
<accession>A0A0S4QNE5</accession>
<evidence type="ECO:0000313" key="3">
    <source>
        <dbReference type="Proteomes" id="UP000198802"/>
    </source>
</evidence>
<evidence type="ECO:0000256" key="1">
    <source>
        <dbReference type="SAM" id="MobiDB-lite"/>
    </source>
</evidence>
<feature type="compositionally biased region" description="Polar residues" evidence="1">
    <location>
        <begin position="200"/>
        <end position="212"/>
    </location>
</feature>
<organism evidence="2 3">
    <name type="scientific">Parafrankia irregularis</name>
    <dbReference type="NCBI Taxonomy" id="795642"/>
    <lineage>
        <taxon>Bacteria</taxon>
        <taxon>Bacillati</taxon>
        <taxon>Actinomycetota</taxon>
        <taxon>Actinomycetes</taxon>
        <taxon>Frankiales</taxon>
        <taxon>Frankiaceae</taxon>
        <taxon>Parafrankia</taxon>
    </lineage>
</organism>
<dbReference type="EMBL" id="FAOZ01000011">
    <property type="protein sequence ID" value="CUU57211.1"/>
    <property type="molecule type" value="Genomic_DNA"/>
</dbReference>
<keyword evidence="3" id="KW-1185">Reference proteome</keyword>
<evidence type="ECO:0000313" key="2">
    <source>
        <dbReference type="EMBL" id="CUU57211.1"/>
    </source>
</evidence>
<feature type="region of interest" description="Disordered" evidence="1">
    <location>
        <begin position="58"/>
        <end position="212"/>
    </location>
</feature>
<gene>
    <name evidence="2" type="ORF">Ga0074812_11147</name>
</gene>
<feature type="compositionally biased region" description="Basic and acidic residues" evidence="1">
    <location>
        <begin position="178"/>
        <end position="198"/>
    </location>
</feature>
<dbReference type="Proteomes" id="UP000198802">
    <property type="component" value="Unassembled WGS sequence"/>
</dbReference>
<feature type="compositionally biased region" description="Low complexity" evidence="1">
    <location>
        <begin position="125"/>
        <end position="141"/>
    </location>
</feature>
<name>A0A0S4QNE5_9ACTN</name>
<feature type="compositionally biased region" description="Low complexity" evidence="1">
    <location>
        <begin position="78"/>
        <end position="87"/>
    </location>
</feature>
<dbReference type="AlphaFoldDB" id="A0A0S4QNE5"/>